<comment type="similarity">
    <text evidence="1 5">Belongs to the 5-formyltetrahydrofolate cyclo-ligase family.</text>
</comment>
<dbReference type="EC" id="6.3.3.2" evidence="5"/>
<comment type="cofactor">
    <cofactor evidence="5">
        <name>Mg(2+)</name>
        <dbReference type="ChEBI" id="CHEBI:18420"/>
    </cofactor>
</comment>
<dbReference type="PANTHER" id="PTHR23407">
    <property type="entry name" value="ATPASE INHIBITOR/5-FORMYLTETRAHYDROFOLATE CYCLO-LIGASE"/>
    <property type="match status" value="1"/>
</dbReference>
<name>A0A9X4RPU5_9BACT</name>
<organism evidence="6 7">
    <name type="scientific">Thiovibrio frasassiensis</name>
    <dbReference type="NCBI Taxonomy" id="2984131"/>
    <lineage>
        <taxon>Bacteria</taxon>
        <taxon>Pseudomonadati</taxon>
        <taxon>Thermodesulfobacteriota</taxon>
        <taxon>Desulfobulbia</taxon>
        <taxon>Desulfobulbales</taxon>
        <taxon>Thiovibrionaceae</taxon>
        <taxon>Thiovibrio</taxon>
    </lineage>
</organism>
<dbReference type="RefSeq" id="WP_307632540.1">
    <property type="nucleotide sequence ID" value="NZ_JAPHEH010000001.1"/>
</dbReference>
<evidence type="ECO:0000256" key="1">
    <source>
        <dbReference type="ARBA" id="ARBA00010638"/>
    </source>
</evidence>
<keyword evidence="2 4" id="KW-0547">Nucleotide-binding</keyword>
<reference evidence="6" key="1">
    <citation type="journal article" date="2022" name="bioRxiv">
        <title>Thiovibrio frasassiensisgen. nov., sp. nov., an autotrophic, elemental sulfur disproportionating bacterium isolated from sulfidic karst sediment, and proposal of Thiovibrionaceae fam. nov.</title>
        <authorList>
            <person name="Aronson H."/>
            <person name="Thomas C."/>
            <person name="Bhattacharyya M."/>
            <person name="Eckstein S."/>
            <person name="Jensen S."/>
            <person name="Barco R."/>
            <person name="Macalady J."/>
            <person name="Amend J."/>
        </authorList>
    </citation>
    <scope>NUCLEOTIDE SEQUENCE</scope>
    <source>
        <strain evidence="6">RS19-109</strain>
    </source>
</reference>
<dbReference type="AlphaFoldDB" id="A0A9X4RPU5"/>
<dbReference type="GO" id="GO:0009396">
    <property type="term" value="P:folic acid-containing compound biosynthetic process"/>
    <property type="evidence" value="ECO:0007669"/>
    <property type="project" value="TreeGrafter"/>
</dbReference>
<proteinExistence type="inferred from homology"/>
<keyword evidence="3 4" id="KW-0067">ATP-binding</keyword>
<evidence type="ECO:0000313" key="7">
    <source>
        <dbReference type="Proteomes" id="UP001154240"/>
    </source>
</evidence>
<evidence type="ECO:0000256" key="3">
    <source>
        <dbReference type="ARBA" id="ARBA00022840"/>
    </source>
</evidence>
<dbReference type="NCBIfam" id="TIGR02727">
    <property type="entry name" value="MTHFS_bact"/>
    <property type="match status" value="1"/>
</dbReference>
<dbReference type="Gene3D" id="3.40.50.10420">
    <property type="entry name" value="NagB/RpiA/CoA transferase-like"/>
    <property type="match status" value="1"/>
</dbReference>
<dbReference type="InterPro" id="IPR037171">
    <property type="entry name" value="NagB/RpiA_transferase-like"/>
</dbReference>
<dbReference type="PANTHER" id="PTHR23407:SF1">
    <property type="entry name" value="5-FORMYLTETRAHYDROFOLATE CYCLO-LIGASE"/>
    <property type="match status" value="1"/>
</dbReference>
<dbReference type="Pfam" id="PF01812">
    <property type="entry name" value="5-FTHF_cyc-lig"/>
    <property type="match status" value="1"/>
</dbReference>
<reference evidence="6" key="2">
    <citation type="submission" date="2022-10" db="EMBL/GenBank/DDBJ databases">
        <authorList>
            <person name="Aronson H.S."/>
        </authorList>
    </citation>
    <scope>NUCLEOTIDE SEQUENCE</scope>
    <source>
        <strain evidence="6">RS19-109</strain>
    </source>
</reference>
<accession>A0A9X4RPU5</accession>
<feature type="binding site" evidence="4">
    <location>
        <position position="56"/>
    </location>
    <ligand>
        <name>substrate</name>
    </ligand>
</feature>
<protein>
    <recommendedName>
        <fullName evidence="5">5-formyltetrahydrofolate cyclo-ligase</fullName>
        <ecNumber evidence="5">6.3.3.2</ecNumber>
    </recommendedName>
</protein>
<evidence type="ECO:0000313" key="6">
    <source>
        <dbReference type="EMBL" id="MDG4475567.1"/>
    </source>
</evidence>
<keyword evidence="5" id="KW-0479">Metal-binding</keyword>
<keyword evidence="6" id="KW-0436">Ligase</keyword>
<dbReference type="InterPro" id="IPR024185">
    <property type="entry name" value="FTHF_cligase-like_sf"/>
</dbReference>
<dbReference type="InterPro" id="IPR002698">
    <property type="entry name" value="FTHF_cligase"/>
</dbReference>
<dbReference type="GO" id="GO:0005524">
    <property type="term" value="F:ATP binding"/>
    <property type="evidence" value="ECO:0007669"/>
    <property type="project" value="UniProtKB-KW"/>
</dbReference>
<dbReference type="SUPFAM" id="SSF100950">
    <property type="entry name" value="NagB/RpiA/CoA transferase-like"/>
    <property type="match status" value="1"/>
</dbReference>
<dbReference type="GO" id="GO:0035999">
    <property type="term" value="P:tetrahydrofolate interconversion"/>
    <property type="evidence" value="ECO:0007669"/>
    <property type="project" value="TreeGrafter"/>
</dbReference>
<feature type="binding site" evidence="4">
    <location>
        <begin position="5"/>
        <end position="9"/>
    </location>
    <ligand>
        <name>ATP</name>
        <dbReference type="ChEBI" id="CHEBI:30616"/>
    </ligand>
</feature>
<dbReference type="GO" id="GO:0030272">
    <property type="term" value="F:5-formyltetrahydrofolate cyclo-ligase activity"/>
    <property type="evidence" value="ECO:0007669"/>
    <property type="project" value="UniProtKB-EC"/>
</dbReference>
<feature type="binding site" evidence="4">
    <location>
        <position position="51"/>
    </location>
    <ligand>
        <name>substrate</name>
    </ligand>
</feature>
<evidence type="ECO:0000256" key="5">
    <source>
        <dbReference type="RuleBase" id="RU361279"/>
    </source>
</evidence>
<comment type="caution">
    <text evidence="6">The sequence shown here is derived from an EMBL/GenBank/DDBJ whole genome shotgun (WGS) entry which is preliminary data.</text>
</comment>
<dbReference type="EMBL" id="JAPHEH010000001">
    <property type="protein sequence ID" value="MDG4475567.1"/>
    <property type="molecule type" value="Genomic_DNA"/>
</dbReference>
<comment type="catalytic activity">
    <reaction evidence="5">
        <text>(6S)-5-formyl-5,6,7,8-tetrahydrofolate + ATP = (6R)-5,10-methenyltetrahydrofolate + ADP + phosphate</text>
        <dbReference type="Rhea" id="RHEA:10488"/>
        <dbReference type="ChEBI" id="CHEBI:30616"/>
        <dbReference type="ChEBI" id="CHEBI:43474"/>
        <dbReference type="ChEBI" id="CHEBI:57455"/>
        <dbReference type="ChEBI" id="CHEBI:57457"/>
        <dbReference type="ChEBI" id="CHEBI:456216"/>
        <dbReference type="EC" id="6.3.3.2"/>
    </reaction>
</comment>
<keyword evidence="7" id="KW-1185">Reference proteome</keyword>
<keyword evidence="5" id="KW-0460">Magnesium</keyword>
<dbReference type="Proteomes" id="UP001154240">
    <property type="component" value="Unassembled WGS sequence"/>
</dbReference>
<dbReference type="GO" id="GO:0046872">
    <property type="term" value="F:metal ion binding"/>
    <property type="evidence" value="ECO:0007669"/>
    <property type="project" value="UniProtKB-KW"/>
</dbReference>
<gene>
    <name evidence="6" type="ORF">OLX77_05255</name>
</gene>
<evidence type="ECO:0000256" key="4">
    <source>
        <dbReference type="PIRSR" id="PIRSR006806-1"/>
    </source>
</evidence>
<sequence>MAEERTTLRTKILAARDTLLAGERQRKSRAITERLLALPEFAAARTIFTYVSFRSEVETLGLITHCLDRGVTVSVPLTLPAEHRLLPYAITDIIRDLAPGYCSIPEPLESLPLVDPASIEVVVTPGSVFDAKGGRLGYGGGYYDRFLQTAAPQALRIGLAFDLQVVAAVPLKNHDEQLDYLVTETRTIQFSRVQQ</sequence>
<feature type="binding site" evidence="4">
    <location>
        <begin position="135"/>
        <end position="143"/>
    </location>
    <ligand>
        <name>ATP</name>
        <dbReference type="ChEBI" id="CHEBI:30616"/>
    </ligand>
</feature>
<evidence type="ECO:0000256" key="2">
    <source>
        <dbReference type="ARBA" id="ARBA00022741"/>
    </source>
</evidence>
<dbReference type="PIRSF" id="PIRSF006806">
    <property type="entry name" value="FTHF_cligase"/>
    <property type="match status" value="1"/>
</dbReference>